<sequence length="263" mass="28061">MSVAVSKDGDVAVVTIAKEPVNSMDLGLWKELLAAFEALEADSEVRGVVFVSGLKKNIFTAGLDIKELYAPSTNKERLFEMWLTLSKVLTRIYASPMVTAAAINGACPAGGCCLALCCDYRVITADGSMGLNETQLGIQVPIYWIELFASVVGQRQAELLLQTGELVPASRLMQLGLADAVVEAGDQVLPRAVSEVKRWLKIPDAGRIATKQALRAPLAQRWAGGIDLEASKVWASVSDPGTIASLKQVMEKLGGTGKAKSKL</sequence>
<dbReference type="InterPro" id="IPR001753">
    <property type="entry name" value="Enoyl-CoA_hydra/iso"/>
</dbReference>
<dbReference type="CDD" id="cd06558">
    <property type="entry name" value="crotonase-like"/>
    <property type="match status" value="1"/>
</dbReference>
<protein>
    <submittedName>
        <fullName evidence="1">Uncharacterized protein</fullName>
    </submittedName>
</protein>
<dbReference type="InterPro" id="IPR029045">
    <property type="entry name" value="ClpP/crotonase-like_dom_sf"/>
</dbReference>
<dbReference type="EMBL" id="CAJNNW010035831">
    <property type="protein sequence ID" value="CAE8730345.1"/>
    <property type="molecule type" value="Genomic_DNA"/>
</dbReference>
<dbReference type="GO" id="GO:0005739">
    <property type="term" value="C:mitochondrion"/>
    <property type="evidence" value="ECO:0007669"/>
    <property type="project" value="TreeGrafter"/>
</dbReference>
<dbReference type="Gene3D" id="3.90.226.10">
    <property type="entry name" value="2-enoyl-CoA Hydratase, Chain A, domain 1"/>
    <property type="match status" value="1"/>
</dbReference>
<evidence type="ECO:0000313" key="1">
    <source>
        <dbReference type="EMBL" id="CAE8730345.1"/>
    </source>
</evidence>
<proteinExistence type="predicted"/>
<dbReference type="PANTHER" id="PTHR11941">
    <property type="entry name" value="ENOYL-COA HYDRATASE-RELATED"/>
    <property type="match status" value="1"/>
</dbReference>
<comment type="caution">
    <text evidence="1">The sequence shown here is derived from an EMBL/GenBank/DDBJ whole genome shotgun (WGS) entry which is preliminary data.</text>
</comment>
<gene>
    <name evidence="1" type="ORF">PGLA2088_LOCUS45709</name>
</gene>
<evidence type="ECO:0000313" key="2">
    <source>
        <dbReference type="Proteomes" id="UP000626109"/>
    </source>
</evidence>
<dbReference type="GO" id="GO:0006635">
    <property type="term" value="P:fatty acid beta-oxidation"/>
    <property type="evidence" value="ECO:0007669"/>
    <property type="project" value="TreeGrafter"/>
</dbReference>
<dbReference type="AlphaFoldDB" id="A0A813LDE8"/>
<dbReference type="SUPFAM" id="SSF52096">
    <property type="entry name" value="ClpP/crotonase"/>
    <property type="match status" value="1"/>
</dbReference>
<dbReference type="Proteomes" id="UP000626109">
    <property type="component" value="Unassembled WGS sequence"/>
</dbReference>
<dbReference type="Pfam" id="PF00378">
    <property type="entry name" value="ECH_1"/>
    <property type="match status" value="1"/>
</dbReference>
<organism evidence="1 2">
    <name type="scientific">Polarella glacialis</name>
    <name type="common">Dinoflagellate</name>
    <dbReference type="NCBI Taxonomy" id="89957"/>
    <lineage>
        <taxon>Eukaryota</taxon>
        <taxon>Sar</taxon>
        <taxon>Alveolata</taxon>
        <taxon>Dinophyceae</taxon>
        <taxon>Suessiales</taxon>
        <taxon>Suessiaceae</taxon>
        <taxon>Polarella</taxon>
    </lineage>
</organism>
<name>A0A813LDE8_POLGL</name>
<accession>A0A813LDE8</accession>
<reference evidence="1" key="1">
    <citation type="submission" date="2021-02" db="EMBL/GenBank/DDBJ databases">
        <authorList>
            <person name="Dougan E. K."/>
            <person name="Rhodes N."/>
            <person name="Thang M."/>
            <person name="Chan C."/>
        </authorList>
    </citation>
    <scope>NUCLEOTIDE SEQUENCE</scope>
</reference>
<dbReference type="PANTHER" id="PTHR11941:SF45">
    <property type="entry name" value="ENOYL-COA DELTA ISOMERASE 1, MITOCHONDRIAL"/>
    <property type="match status" value="1"/>
</dbReference>